<comment type="caution">
    <text evidence="8">The sequence shown here is derived from an EMBL/GenBank/DDBJ whole genome shotgun (WGS) entry which is preliminary data.</text>
</comment>
<keyword evidence="8" id="KW-0223">Dioxygenase</keyword>
<dbReference type="RefSeq" id="WP_269126410.1">
    <property type="nucleotide sequence ID" value="NZ_JAPUBN010000018.1"/>
</dbReference>
<evidence type="ECO:0000256" key="5">
    <source>
        <dbReference type="ARBA" id="ARBA00023004"/>
    </source>
</evidence>
<dbReference type="Gene3D" id="3.90.380.10">
    <property type="entry name" value="Naphthalene 1,2-dioxygenase Alpha Subunit, Chain A, domain 1"/>
    <property type="match status" value="1"/>
</dbReference>
<comment type="cofactor">
    <cofactor evidence="1">
        <name>Fe cation</name>
        <dbReference type="ChEBI" id="CHEBI:24875"/>
    </cofactor>
</comment>
<dbReference type="PRINTS" id="PR00090">
    <property type="entry name" value="RNGDIOXGNASE"/>
</dbReference>
<dbReference type="GO" id="GO:0051213">
    <property type="term" value="F:dioxygenase activity"/>
    <property type="evidence" value="ECO:0007669"/>
    <property type="project" value="UniProtKB-KW"/>
</dbReference>
<gene>
    <name evidence="8" type="ORF">O1D97_13705</name>
</gene>
<keyword evidence="6" id="KW-0411">Iron-sulfur</keyword>
<dbReference type="PROSITE" id="PS51296">
    <property type="entry name" value="RIESKE"/>
    <property type="match status" value="1"/>
</dbReference>
<evidence type="ECO:0000256" key="3">
    <source>
        <dbReference type="ARBA" id="ARBA00022723"/>
    </source>
</evidence>
<evidence type="ECO:0000313" key="9">
    <source>
        <dbReference type="Proteomes" id="UP001149719"/>
    </source>
</evidence>
<dbReference type="InterPro" id="IPR015879">
    <property type="entry name" value="Ring_hydroxy_dOase_asu_C_dom"/>
</dbReference>
<dbReference type="Proteomes" id="UP001149719">
    <property type="component" value="Unassembled WGS sequence"/>
</dbReference>
<protein>
    <submittedName>
        <fullName evidence="8">Aromatic ring-hydroxylating dioxygenase subunit alpha</fullName>
    </submittedName>
</protein>
<name>A0ABT4JWN8_9GAMM</name>
<evidence type="ECO:0000256" key="1">
    <source>
        <dbReference type="ARBA" id="ARBA00001962"/>
    </source>
</evidence>
<reference evidence="8" key="1">
    <citation type="submission" date="2022-12" db="EMBL/GenBank/DDBJ databases">
        <title>Marinomonas 15G1-11 sp. nov, isolated from marine algae.</title>
        <authorList>
            <person name="Butt M."/>
            <person name="Choi D.G."/>
            <person name="Kim J.M."/>
            <person name="Lee J.K."/>
            <person name="Baek J.H."/>
            <person name="Jeon C.O."/>
        </authorList>
    </citation>
    <scope>NUCLEOTIDE SEQUENCE</scope>
    <source>
        <strain evidence="8">15G1-11</strain>
    </source>
</reference>
<dbReference type="EMBL" id="JAPUBN010000018">
    <property type="protein sequence ID" value="MCZ2722636.1"/>
    <property type="molecule type" value="Genomic_DNA"/>
</dbReference>
<dbReference type="PANTHER" id="PTHR43756">
    <property type="entry name" value="CHOLINE MONOOXYGENASE, CHLOROPLASTIC"/>
    <property type="match status" value="1"/>
</dbReference>
<proteinExistence type="predicted"/>
<evidence type="ECO:0000256" key="6">
    <source>
        <dbReference type="ARBA" id="ARBA00023014"/>
    </source>
</evidence>
<dbReference type="Gene3D" id="2.102.10.10">
    <property type="entry name" value="Rieske [2Fe-2S] iron-sulphur domain"/>
    <property type="match status" value="1"/>
</dbReference>
<accession>A0ABT4JWN8</accession>
<keyword evidence="4" id="KW-0560">Oxidoreductase</keyword>
<dbReference type="PANTHER" id="PTHR43756:SF5">
    <property type="entry name" value="CHOLINE MONOOXYGENASE, CHLOROPLASTIC"/>
    <property type="match status" value="1"/>
</dbReference>
<dbReference type="SUPFAM" id="SSF55961">
    <property type="entry name" value="Bet v1-like"/>
    <property type="match status" value="1"/>
</dbReference>
<dbReference type="CDD" id="cd03469">
    <property type="entry name" value="Rieske_RO_Alpha_N"/>
    <property type="match status" value="1"/>
</dbReference>
<dbReference type="Pfam" id="PF00848">
    <property type="entry name" value="Ring_hydroxyl_A"/>
    <property type="match status" value="1"/>
</dbReference>
<keyword evidence="5" id="KW-0408">Iron</keyword>
<sequence length="397" mass="44295">MKTIQQNRISVADLNAVHQPIHQAKGMPNAAYDDPQLFEFERDQVLGKTWAGLVFASELPKNGFAKPVDFMGLPLAVMRNRSGELKVFHNICSHRGMVLLREETEVEGMVRCPYHSWTYDLDGNLKGTPHIGGVGKHKAEGFVCEKHGLKEIRAAVWNGIVFINLSGDAVDFEDFIQPLVSRWEAFTGAGGFDQVRVAPTGSTMALTVNSNWKLAVENYCESYHLPWVHPSLNSYSPLDQHYNLIVNDDASGQGSYTYSLSDVAGTSLPQFKDWPQDKIRQAEYVSLYPNILLGVQADHVFSIILHPQAHNKTLEKLELAYVGDEAIGDKYAACRTAVLESWKVVFQEDIFAVEGMQNGRKSPAFQGGVFSPVLDGPTHHFHQWISNQYLNSSEKSS</sequence>
<evidence type="ECO:0000313" key="8">
    <source>
        <dbReference type="EMBL" id="MCZ2722636.1"/>
    </source>
</evidence>
<evidence type="ECO:0000256" key="2">
    <source>
        <dbReference type="ARBA" id="ARBA00022714"/>
    </source>
</evidence>
<keyword evidence="9" id="KW-1185">Reference proteome</keyword>
<feature type="domain" description="Rieske" evidence="7">
    <location>
        <begin position="51"/>
        <end position="163"/>
    </location>
</feature>
<organism evidence="8 9">
    <name type="scientific">Marinomonas phaeophyticola</name>
    <dbReference type="NCBI Taxonomy" id="3004091"/>
    <lineage>
        <taxon>Bacteria</taxon>
        <taxon>Pseudomonadati</taxon>
        <taxon>Pseudomonadota</taxon>
        <taxon>Gammaproteobacteria</taxon>
        <taxon>Oceanospirillales</taxon>
        <taxon>Oceanospirillaceae</taxon>
        <taxon>Marinomonas</taxon>
    </lineage>
</organism>
<dbReference type="InterPro" id="IPR036922">
    <property type="entry name" value="Rieske_2Fe-2S_sf"/>
</dbReference>
<evidence type="ECO:0000256" key="4">
    <source>
        <dbReference type="ARBA" id="ARBA00023002"/>
    </source>
</evidence>
<dbReference type="CDD" id="cd00680">
    <property type="entry name" value="RHO_alpha_C"/>
    <property type="match status" value="1"/>
</dbReference>
<keyword evidence="2" id="KW-0001">2Fe-2S</keyword>
<dbReference type="InterPro" id="IPR017941">
    <property type="entry name" value="Rieske_2Fe-2S"/>
</dbReference>
<keyword evidence="3" id="KW-0479">Metal-binding</keyword>
<dbReference type="InterPro" id="IPR001663">
    <property type="entry name" value="Rng_hydr_dOase-A"/>
</dbReference>
<dbReference type="SUPFAM" id="SSF50022">
    <property type="entry name" value="ISP domain"/>
    <property type="match status" value="1"/>
</dbReference>
<evidence type="ECO:0000259" key="7">
    <source>
        <dbReference type="PROSITE" id="PS51296"/>
    </source>
</evidence>
<dbReference type="Pfam" id="PF00355">
    <property type="entry name" value="Rieske"/>
    <property type="match status" value="1"/>
</dbReference>